<dbReference type="Gene3D" id="3.40.50.2000">
    <property type="entry name" value="Glycogen Phosphorylase B"/>
    <property type="match status" value="2"/>
</dbReference>
<proteinExistence type="predicted"/>
<organism evidence="4 5">
    <name type="scientific">Pseudoduganella rivuli</name>
    <dbReference type="NCBI Taxonomy" id="2666085"/>
    <lineage>
        <taxon>Bacteria</taxon>
        <taxon>Pseudomonadati</taxon>
        <taxon>Pseudomonadota</taxon>
        <taxon>Betaproteobacteria</taxon>
        <taxon>Burkholderiales</taxon>
        <taxon>Oxalobacteraceae</taxon>
        <taxon>Telluria group</taxon>
        <taxon>Pseudoduganella</taxon>
    </lineage>
</organism>
<dbReference type="Pfam" id="PF13579">
    <property type="entry name" value="Glyco_trans_4_4"/>
    <property type="match status" value="1"/>
</dbReference>
<dbReference type="PANTHER" id="PTHR12526:SF510">
    <property type="entry name" value="D-INOSITOL 3-PHOSPHATE GLYCOSYLTRANSFERASE"/>
    <property type="match status" value="1"/>
</dbReference>
<dbReference type="CDD" id="cd03801">
    <property type="entry name" value="GT4_PimA-like"/>
    <property type="match status" value="1"/>
</dbReference>
<dbReference type="SUPFAM" id="SSF53756">
    <property type="entry name" value="UDP-Glycosyltransferase/glycogen phosphorylase"/>
    <property type="match status" value="1"/>
</dbReference>
<dbReference type="AlphaFoldDB" id="A0A7X2IQH2"/>
<evidence type="ECO:0000313" key="5">
    <source>
        <dbReference type="Proteomes" id="UP000446768"/>
    </source>
</evidence>
<name>A0A7X2IQH2_9BURK</name>
<dbReference type="GO" id="GO:0016757">
    <property type="term" value="F:glycosyltransferase activity"/>
    <property type="evidence" value="ECO:0007669"/>
    <property type="project" value="UniProtKB-KW"/>
</dbReference>
<accession>A0A7X2IQH2</accession>
<keyword evidence="2 4" id="KW-0808">Transferase</keyword>
<protein>
    <submittedName>
        <fullName evidence="4">Glycosyltransferase</fullName>
    </submittedName>
</protein>
<keyword evidence="1" id="KW-0328">Glycosyltransferase</keyword>
<dbReference type="InterPro" id="IPR028098">
    <property type="entry name" value="Glyco_trans_4-like_N"/>
</dbReference>
<comment type="caution">
    <text evidence="4">The sequence shown here is derived from an EMBL/GenBank/DDBJ whole genome shotgun (WGS) entry which is preliminary data.</text>
</comment>
<evidence type="ECO:0000313" key="4">
    <source>
        <dbReference type="EMBL" id="MRV74185.1"/>
    </source>
</evidence>
<dbReference type="EMBL" id="WKJJ01000013">
    <property type="protein sequence ID" value="MRV74185.1"/>
    <property type="molecule type" value="Genomic_DNA"/>
</dbReference>
<evidence type="ECO:0000256" key="1">
    <source>
        <dbReference type="ARBA" id="ARBA00022676"/>
    </source>
</evidence>
<dbReference type="PANTHER" id="PTHR12526">
    <property type="entry name" value="GLYCOSYLTRANSFERASE"/>
    <property type="match status" value="1"/>
</dbReference>
<reference evidence="4 5" key="1">
    <citation type="submission" date="2019-11" db="EMBL/GenBank/DDBJ databases">
        <title>Novel species isolated from a subtropical stream in China.</title>
        <authorList>
            <person name="Lu H."/>
        </authorList>
    </citation>
    <scope>NUCLEOTIDE SEQUENCE [LARGE SCALE GENOMIC DNA]</scope>
    <source>
        <strain evidence="4 5">FT92W</strain>
    </source>
</reference>
<evidence type="ECO:0000259" key="3">
    <source>
        <dbReference type="Pfam" id="PF13579"/>
    </source>
</evidence>
<feature type="domain" description="Glycosyltransferase subfamily 4-like N-terminal" evidence="3">
    <location>
        <begin position="37"/>
        <end position="154"/>
    </location>
</feature>
<keyword evidence="5" id="KW-1185">Reference proteome</keyword>
<sequence>MIGTSLDAPGGMTSVVRMYRDMGLFDAWNVRYIASYEKPGKFTQLRVMAGALAAFVWLLVRGKVGLLHVHSASRGSFWRKSVFCALARLFGVPYVFHLHSGEFPVFYDKECSPRAQRWVRRTLEGAQALVALTGQWQTALRRIAPGAAITVLGNPVRVPSALPAAHGATPPHLLFLGRLRDKKGVYDIVRAMPAVLARYPDAVFTLAGDGDLEGAARLARELNVERALRLPGWVDGEAKDALVAQATMLLLPSYFEGLPVCVLEAMADGIPVVATTVGGIPEALDHGRCGLLHAPGDVEALAQAVLALLDDPARRHALREAAFARAQHAYSAPAVRGAVDALYGEALSQEKAKGEARTVR</sequence>
<dbReference type="Proteomes" id="UP000446768">
    <property type="component" value="Unassembled WGS sequence"/>
</dbReference>
<evidence type="ECO:0000256" key="2">
    <source>
        <dbReference type="ARBA" id="ARBA00022679"/>
    </source>
</evidence>
<gene>
    <name evidence="4" type="ORF">GJ700_20970</name>
</gene>
<dbReference type="Pfam" id="PF13692">
    <property type="entry name" value="Glyco_trans_1_4"/>
    <property type="match status" value="1"/>
</dbReference>